<feature type="transmembrane region" description="Helical" evidence="1">
    <location>
        <begin position="7"/>
        <end position="30"/>
    </location>
</feature>
<keyword evidence="1" id="KW-0472">Membrane</keyword>
<protein>
    <recommendedName>
        <fullName evidence="2">LiaI-LiaF-like transmembrane region domain-containing protein</fullName>
    </recommendedName>
</protein>
<comment type="caution">
    <text evidence="3">The sequence shown here is derived from an EMBL/GenBank/DDBJ whole genome shotgun (WGS) entry which is preliminary data.</text>
</comment>
<proteinExistence type="predicted"/>
<evidence type="ECO:0000313" key="4">
    <source>
        <dbReference type="Proteomes" id="UP000773462"/>
    </source>
</evidence>
<name>A0ABS4NUF0_9BACL</name>
<dbReference type="Proteomes" id="UP000773462">
    <property type="component" value="Unassembled WGS sequence"/>
</dbReference>
<sequence>MGRWKIGSFTAAIGCIIVGVIVVMAQYGVITYDVLGYIWPALLILFGLEMLLRLFIKSDVKSRVSGWAILLIIVLIAASGAQTVLAGGSLSSIFGNTKLVPVNGKVEVKQEIKNVRIDLPQGKVKLQGVDGSTLTYEGKLELPGNTDNEAASALERKWKVTTEGDTLVMELEGDSGWLSNIQIGFNNNAPYLNVGIPQNLAAQVETSDGSIEAGGLAAGINVDTSNGTMDIHDVSGGVKAHSSNGTLTVKNVQGGADLVSSNGAITLGNIDGAVSARSSNGKITVNSAITGAWELKSSNGKIVLGLPAVTDAKITADTSNGSLKGNVDWGGDDEDHGTAVLGKGTHEVTLSTSNGSITVDTAQ</sequence>
<evidence type="ECO:0000259" key="2">
    <source>
        <dbReference type="Pfam" id="PF18917"/>
    </source>
</evidence>
<gene>
    <name evidence="3" type="ORF">J2Z70_003250</name>
</gene>
<accession>A0ABS4NUF0</accession>
<evidence type="ECO:0000256" key="1">
    <source>
        <dbReference type="SAM" id="Phobius"/>
    </source>
</evidence>
<dbReference type="RefSeq" id="WP_209874757.1">
    <property type="nucleotide sequence ID" value="NZ_JAGGLV010000010.1"/>
</dbReference>
<dbReference type="EMBL" id="JAGGLV010000010">
    <property type="protein sequence ID" value="MBP2113091.1"/>
    <property type="molecule type" value="Genomic_DNA"/>
</dbReference>
<evidence type="ECO:0000313" key="3">
    <source>
        <dbReference type="EMBL" id="MBP2113091.1"/>
    </source>
</evidence>
<feature type="transmembrane region" description="Helical" evidence="1">
    <location>
        <begin position="68"/>
        <end position="90"/>
    </location>
</feature>
<feature type="transmembrane region" description="Helical" evidence="1">
    <location>
        <begin position="36"/>
        <end position="56"/>
    </location>
</feature>
<feature type="domain" description="LiaI-LiaF-like transmembrane region" evidence="2">
    <location>
        <begin position="10"/>
        <end position="51"/>
    </location>
</feature>
<reference evidence="3 4" key="1">
    <citation type="submission" date="2021-03" db="EMBL/GenBank/DDBJ databases">
        <title>Genomic Encyclopedia of Type Strains, Phase IV (KMG-IV): sequencing the most valuable type-strain genomes for metagenomic binning, comparative biology and taxonomic classification.</title>
        <authorList>
            <person name="Goeker M."/>
        </authorList>
    </citation>
    <scope>NUCLEOTIDE SEQUENCE [LARGE SCALE GENOMIC DNA]</scope>
    <source>
        <strain evidence="3 4">DSM 101953</strain>
    </source>
</reference>
<keyword evidence="4" id="KW-1185">Reference proteome</keyword>
<dbReference type="Pfam" id="PF18917">
    <property type="entry name" value="LiaI-LiaF-like_TM1"/>
    <property type="match status" value="1"/>
</dbReference>
<keyword evidence="1" id="KW-0812">Transmembrane</keyword>
<keyword evidence="1" id="KW-1133">Transmembrane helix</keyword>
<dbReference type="InterPro" id="IPR043726">
    <property type="entry name" value="LiaI-LiaF-like_TM1"/>
</dbReference>
<organism evidence="3 4">
    <name type="scientific">Paenibacillus silagei</name>
    <dbReference type="NCBI Taxonomy" id="1670801"/>
    <lineage>
        <taxon>Bacteria</taxon>
        <taxon>Bacillati</taxon>
        <taxon>Bacillota</taxon>
        <taxon>Bacilli</taxon>
        <taxon>Bacillales</taxon>
        <taxon>Paenibacillaceae</taxon>
        <taxon>Paenibacillus</taxon>
    </lineage>
</organism>